<feature type="region of interest" description="Disordered" evidence="1">
    <location>
        <begin position="1"/>
        <end position="27"/>
    </location>
</feature>
<protein>
    <submittedName>
        <fullName evidence="2">Uncharacterized protein</fullName>
    </submittedName>
</protein>
<feature type="compositionally biased region" description="Basic and acidic residues" evidence="1">
    <location>
        <begin position="1"/>
        <end position="21"/>
    </location>
</feature>
<evidence type="ECO:0000313" key="3">
    <source>
        <dbReference type="Proteomes" id="UP000228562"/>
    </source>
</evidence>
<dbReference type="EMBL" id="MF766044">
    <property type="protein sequence ID" value="ATI18691.1"/>
    <property type="molecule type" value="Genomic_DNA"/>
</dbReference>
<dbReference type="Proteomes" id="UP000228562">
    <property type="component" value="Segment"/>
</dbReference>
<evidence type="ECO:0000256" key="1">
    <source>
        <dbReference type="SAM" id="MobiDB-lite"/>
    </source>
</evidence>
<proteinExistence type="predicted"/>
<accession>A0A291LH72</accession>
<evidence type="ECO:0000313" key="2">
    <source>
        <dbReference type="EMBL" id="ATI18691.1"/>
    </source>
</evidence>
<reference evidence="2 3" key="1">
    <citation type="submission" date="2017-08" db="EMBL/GenBank/DDBJ databases">
        <authorList>
            <person name="Spangler E.H."/>
            <person name="Amajor V.O."/>
            <person name="Gomez X.D."/>
            <person name="Bhuiyan S."/>
            <person name="Layton S.R."/>
            <person name="Kim T."/>
            <person name="Hughes L.E."/>
            <person name="Garlena R.A."/>
            <person name="Russell D.A."/>
            <person name="Pope W.H."/>
            <person name="Jacobs-Sera D."/>
            <person name="Hendrix R.W."/>
            <person name="Hatfull G.F."/>
        </authorList>
    </citation>
    <scope>NUCLEOTIDE SEQUENCE [LARGE SCALE GENOMIC DNA]</scope>
</reference>
<gene>
    <name evidence="2" type="ORF">SEA_AMETHYST_71</name>
</gene>
<sequence>MTPKFRTHDLNVRDSKRKDKANTLARKQIRENKYEGNPAVTRIAAA</sequence>
<keyword evidence="3" id="KW-1185">Reference proteome</keyword>
<organism evidence="2 3">
    <name type="scientific">Streptomyces phage Amethyst</name>
    <dbReference type="NCBI Taxonomy" id="2041205"/>
    <lineage>
        <taxon>Viruses</taxon>
        <taxon>Duplodnaviria</taxon>
        <taxon>Heunggongvirae</taxon>
        <taxon>Uroviricota</taxon>
        <taxon>Caudoviricetes</taxon>
        <taxon>Arquatrovirinae</taxon>
        <taxon>Omarvirus</taxon>
        <taxon>Omarvirus amethyst</taxon>
    </lineage>
</organism>
<name>A0A291LH72_9CAUD</name>